<organism evidence="4 5">
    <name type="scientific">Alistipes hominis</name>
    <dbReference type="NCBI Taxonomy" id="2763015"/>
    <lineage>
        <taxon>Bacteria</taxon>
        <taxon>Pseudomonadati</taxon>
        <taxon>Bacteroidota</taxon>
        <taxon>Bacteroidia</taxon>
        <taxon>Bacteroidales</taxon>
        <taxon>Rikenellaceae</taxon>
        <taxon>Alistipes</taxon>
    </lineage>
</organism>
<feature type="domain" description="Calcineurin-like phosphoesterase" evidence="3">
    <location>
        <begin position="3"/>
        <end position="148"/>
    </location>
</feature>
<comment type="similarity">
    <text evidence="1 2">Belongs to the metallophosphoesterase superfamily. YfcE family.</text>
</comment>
<name>A0ABR7CPI7_9BACT</name>
<dbReference type="InterPro" id="IPR000979">
    <property type="entry name" value="Phosphodiesterase_MJ0936/Vps29"/>
</dbReference>
<reference evidence="4 5" key="1">
    <citation type="submission" date="2020-08" db="EMBL/GenBank/DDBJ databases">
        <title>Genome public.</title>
        <authorList>
            <person name="Liu C."/>
            <person name="Sun Q."/>
        </authorList>
    </citation>
    <scope>NUCLEOTIDE SEQUENCE [LARGE SCALE GENOMIC DNA]</scope>
    <source>
        <strain evidence="4 5">New-7</strain>
    </source>
</reference>
<gene>
    <name evidence="4" type="ORF">H8S08_11265</name>
</gene>
<dbReference type="RefSeq" id="WP_055202267.1">
    <property type="nucleotide sequence ID" value="NZ_JACOOK010000007.1"/>
</dbReference>
<evidence type="ECO:0000313" key="4">
    <source>
        <dbReference type="EMBL" id="MBC5617586.1"/>
    </source>
</evidence>
<dbReference type="InterPro" id="IPR024654">
    <property type="entry name" value="Calcineurin-like_PHP_lpxH"/>
</dbReference>
<dbReference type="EC" id="3.1.4.-" evidence="2"/>
<dbReference type="Pfam" id="PF12850">
    <property type="entry name" value="Metallophos_2"/>
    <property type="match status" value="1"/>
</dbReference>
<dbReference type="Proteomes" id="UP000636891">
    <property type="component" value="Unassembled WGS sequence"/>
</dbReference>
<evidence type="ECO:0000256" key="2">
    <source>
        <dbReference type="RuleBase" id="RU362039"/>
    </source>
</evidence>
<evidence type="ECO:0000313" key="5">
    <source>
        <dbReference type="Proteomes" id="UP000636891"/>
    </source>
</evidence>
<evidence type="ECO:0000256" key="1">
    <source>
        <dbReference type="ARBA" id="ARBA00008950"/>
    </source>
</evidence>
<accession>A0ABR7CPI7</accession>
<sequence>MKRIGILSDTHGIFDQPLRKFFEDVDELWHAGDFGSIETADAIAAFRPLHGVYGNIDGGQTRVAFRRWELFECEQVPVMITHIGGYPGHYASGVEMQLRMHRPKIFVCGHSHILKVMYDKKNSLLHINPGAAGIAGFHQVRTAIRLVIDGEDIRELEVGEWPRRPTS</sequence>
<keyword evidence="5" id="KW-1185">Reference proteome</keyword>
<proteinExistence type="inferred from homology"/>
<dbReference type="Gene3D" id="3.60.21.10">
    <property type="match status" value="1"/>
</dbReference>
<dbReference type="EMBL" id="JACOOK010000007">
    <property type="protein sequence ID" value="MBC5617586.1"/>
    <property type="molecule type" value="Genomic_DNA"/>
</dbReference>
<keyword evidence="2" id="KW-0479">Metal-binding</keyword>
<protein>
    <recommendedName>
        <fullName evidence="2">Phosphoesterase</fullName>
        <ecNumber evidence="2">3.1.4.-</ecNumber>
    </recommendedName>
</protein>
<dbReference type="SUPFAM" id="SSF56300">
    <property type="entry name" value="Metallo-dependent phosphatases"/>
    <property type="match status" value="1"/>
</dbReference>
<comment type="caution">
    <text evidence="4">The sequence shown here is derived from an EMBL/GenBank/DDBJ whole genome shotgun (WGS) entry which is preliminary data.</text>
</comment>
<dbReference type="NCBIfam" id="TIGR00040">
    <property type="entry name" value="yfcE"/>
    <property type="match status" value="1"/>
</dbReference>
<comment type="cofactor">
    <cofactor evidence="2">
        <name>a divalent metal cation</name>
        <dbReference type="ChEBI" id="CHEBI:60240"/>
    </cofactor>
</comment>
<evidence type="ECO:0000259" key="3">
    <source>
        <dbReference type="Pfam" id="PF12850"/>
    </source>
</evidence>
<dbReference type="InterPro" id="IPR029052">
    <property type="entry name" value="Metallo-depent_PP-like"/>
</dbReference>